<dbReference type="AlphaFoldDB" id="A0A0K6G7V0"/>
<evidence type="ECO:0000256" key="1">
    <source>
        <dbReference type="SAM" id="MobiDB-lite"/>
    </source>
</evidence>
<feature type="region of interest" description="Disordered" evidence="1">
    <location>
        <begin position="248"/>
        <end position="300"/>
    </location>
</feature>
<proteinExistence type="predicted"/>
<protein>
    <submittedName>
        <fullName evidence="2">Uncharacterized protein</fullName>
    </submittedName>
</protein>
<evidence type="ECO:0000313" key="3">
    <source>
        <dbReference type="Proteomes" id="UP000044841"/>
    </source>
</evidence>
<sequence length="300" mass="32900">MADGQSDYEQQVFGTAANAAGVMVMLGQLTQLAKHVSSKYKPDPTKELEKVQKELDSFNVLLERERNVVTGDAFTEFEKRYIRIQYRIQKEADRINKPSRTRSERQESMENIRRISGNIQKVRKEFVTSSANARNMRCDSTSTIHTEVDESATANTAGGLAGISRKLWEMCSSKAESNVLPTHIDPNVPREGLPSQPAPDIQNGAGYYLSFIQADGTERLVNSEDLKNDPSIAPELATAVMRVAEANQQGGAVAPAHSPQSGPTAGNTSGRAVPIYKINLERVSETSEDLDRETEGNASV</sequence>
<evidence type="ECO:0000313" key="2">
    <source>
        <dbReference type="EMBL" id="CUA74540.1"/>
    </source>
</evidence>
<accession>A0A0K6G7V0</accession>
<organism evidence="2 3">
    <name type="scientific">Rhizoctonia solani</name>
    <dbReference type="NCBI Taxonomy" id="456999"/>
    <lineage>
        <taxon>Eukaryota</taxon>
        <taxon>Fungi</taxon>
        <taxon>Dikarya</taxon>
        <taxon>Basidiomycota</taxon>
        <taxon>Agaricomycotina</taxon>
        <taxon>Agaricomycetes</taxon>
        <taxon>Cantharellales</taxon>
        <taxon>Ceratobasidiaceae</taxon>
        <taxon>Rhizoctonia</taxon>
    </lineage>
</organism>
<dbReference type="EMBL" id="CYGV01001456">
    <property type="protein sequence ID" value="CUA74540.1"/>
    <property type="molecule type" value="Genomic_DNA"/>
</dbReference>
<name>A0A0K6G7V0_9AGAM</name>
<gene>
    <name evidence="2" type="ORF">RSOLAG22IIIB_05600</name>
</gene>
<reference evidence="2 3" key="1">
    <citation type="submission" date="2015-07" db="EMBL/GenBank/DDBJ databases">
        <authorList>
            <person name="Noorani M."/>
        </authorList>
    </citation>
    <scope>NUCLEOTIDE SEQUENCE [LARGE SCALE GENOMIC DNA]</scope>
    <source>
        <strain evidence="2">BBA 69670</strain>
    </source>
</reference>
<dbReference type="Proteomes" id="UP000044841">
    <property type="component" value="Unassembled WGS sequence"/>
</dbReference>
<feature type="compositionally biased region" description="Polar residues" evidence="1">
    <location>
        <begin position="258"/>
        <end position="270"/>
    </location>
</feature>
<keyword evidence="3" id="KW-1185">Reference proteome</keyword>